<dbReference type="Gene3D" id="2.70.130.10">
    <property type="entry name" value="Mannose-6-phosphate receptor binding domain"/>
    <property type="match status" value="1"/>
</dbReference>
<feature type="region of interest" description="Disordered" evidence="1">
    <location>
        <begin position="832"/>
        <end position="864"/>
    </location>
</feature>
<dbReference type="Gene3D" id="2.10.50.10">
    <property type="entry name" value="Tumor Necrosis Factor Receptor, subunit A, domain 2"/>
    <property type="match status" value="2"/>
</dbReference>
<keyword evidence="2" id="KW-0812">Transmembrane</keyword>
<feature type="domain" description="Tyrosine-protein kinase ephrin type A/B receptor-like" evidence="4">
    <location>
        <begin position="585"/>
        <end position="624"/>
    </location>
</feature>
<dbReference type="Proteomes" id="UP001281761">
    <property type="component" value="Unassembled WGS sequence"/>
</dbReference>
<feature type="transmembrane region" description="Helical" evidence="2">
    <location>
        <begin position="1032"/>
        <end position="1056"/>
    </location>
</feature>
<dbReference type="EMBL" id="JARBJD010000018">
    <property type="protein sequence ID" value="KAK2961175.1"/>
    <property type="molecule type" value="Genomic_DNA"/>
</dbReference>
<evidence type="ECO:0000256" key="1">
    <source>
        <dbReference type="SAM" id="MobiDB-lite"/>
    </source>
</evidence>
<keyword evidence="6" id="KW-1185">Reference proteome</keyword>
<evidence type="ECO:0000256" key="2">
    <source>
        <dbReference type="SAM" id="Phobius"/>
    </source>
</evidence>
<dbReference type="InterPro" id="IPR011641">
    <property type="entry name" value="Tyr-kin_ephrin_A/B_rcpt-like"/>
</dbReference>
<dbReference type="SUPFAM" id="SSF50911">
    <property type="entry name" value="Mannose 6-phosphate receptor domain"/>
    <property type="match status" value="1"/>
</dbReference>
<feature type="region of interest" description="Disordered" evidence="1">
    <location>
        <begin position="1080"/>
        <end position="1106"/>
    </location>
</feature>
<reference evidence="5 6" key="1">
    <citation type="journal article" date="2022" name="bioRxiv">
        <title>Genomics of Preaxostyla Flagellates Illuminates Evolutionary Transitions and the Path Towards Mitochondrial Loss.</title>
        <authorList>
            <person name="Novak L.V.F."/>
            <person name="Treitli S.C."/>
            <person name="Pyrih J."/>
            <person name="Halakuc P."/>
            <person name="Pipaliya S.V."/>
            <person name="Vacek V."/>
            <person name="Brzon O."/>
            <person name="Soukal P."/>
            <person name="Eme L."/>
            <person name="Dacks J.B."/>
            <person name="Karnkowska A."/>
            <person name="Elias M."/>
            <person name="Hampl V."/>
        </authorList>
    </citation>
    <scope>NUCLEOTIDE SEQUENCE [LARGE SCALE GENOMIC DNA]</scope>
    <source>
        <strain evidence="5">NAU3</strain>
        <tissue evidence="5">Gut</tissue>
    </source>
</reference>
<proteinExistence type="predicted"/>
<comment type="caution">
    <text evidence="5">The sequence shown here is derived from an EMBL/GenBank/DDBJ whole genome shotgun (WGS) entry which is preliminary data.</text>
</comment>
<organism evidence="5 6">
    <name type="scientific">Blattamonas nauphoetae</name>
    <dbReference type="NCBI Taxonomy" id="2049346"/>
    <lineage>
        <taxon>Eukaryota</taxon>
        <taxon>Metamonada</taxon>
        <taxon>Preaxostyla</taxon>
        <taxon>Oxymonadida</taxon>
        <taxon>Blattamonas</taxon>
    </lineage>
</organism>
<evidence type="ECO:0000259" key="4">
    <source>
        <dbReference type="Pfam" id="PF07699"/>
    </source>
</evidence>
<feature type="compositionally biased region" description="Basic and acidic residues" evidence="1">
    <location>
        <begin position="1088"/>
        <end position="1106"/>
    </location>
</feature>
<evidence type="ECO:0000256" key="3">
    <source>
        <dbReference type="SAM" id="SignalP"/>
    </source>
</evidence>
<dbReference type="PANTHER" id="PTHR22727:SF15">
    <property type="entry name" value="MRH DOMAIN-CONTAINING PROTEIN"/>
    <property type="match status" value="1"/>
</dbReference>
<keyword evidence="2" id="KW-0472">Membrane</keyword>
<dbReference type="PANTHER" id="PTHR22727">
    <property type="entry name" value="PROTEIN CBG13728"/>
    <property type="match status" value="1"/>
</dbReference>
<sequence length="1106" mass="123038">MLGTLLGCFVVLLQGSRSLRFNSHTNRAFNLAVNANSSFTHQQNEDLPDCSPDHIRVAYGECRDNGTRTLSFFYSDKCKTTESTPVLTPLFNISCSLKCKEGQYFDYTNKSCSDCPAGATADYYTVTYDDWTTIPSNFVLSQDGGAGPWVGFGSALRSPYLGDLGESSRVTLDVDILLDEGEISFEYENARSPYQQSYLFLLIDGSFVDHFFESQNFTKFSQNLNFGRHTITWVYECNGEYSCRGDDAARIRNIKIVGQHYLVTHCEKCQPGTYSKGGKCLKCPRNTFTDKEAQMECTACESNQYSLPGSTKCKKLDKCTKEHTTASFGPCEMRDGKFMHQKTYSWIEPKICDSEGVAIPAPEFTECPGCGPGQFRKDGVCVACPRGLYRSENDTDDTKCNKCESGSISPPSIVYTPGNKILQKFKTYCVSDRGDPADCGTNGWRELENVLDSGHPHFGPVQSILTVPMKIQSYGIAKVLITTHLAETSLFKVSSATNEPFILHPNENGQLTELNLYCTQLDTELKFLFLRTSLADTKTKDYVEIHQIIINGDKDAESGGTMCSKCASGMASSEDQTFCSICPPGTFSSSGSSSCTKCPDGSYSAYSQQGSCIKCGNNTQTAENATICLPPTCGFKHNDTYGFDLTALKVLDGMHGPFDFQKKSSYSQFYFDICSQGSSKEMCVTRKSEDDDDDDDDDDDEDSTAHMQTNTYDSAKTSKRIIVHKTAVKRTLGSDPITYIPTNDWNTTRPSAKDGLKTFGCEIDAAGKAISLGSQMELNYYERTVSAVGNEDEDAEEEEEERMNSKFRFMKRRIPVPKPETEQNSKFGFVRRRKTDQKQKQAQNGKFNFLKRRKPGPKPQLHANSRRTMNGVEYGVNLTLTQGTQCRRPISTSNSNFDFTRSPRLANQLSKYHKLPLLSEDELAELEASDPNALTKMQPFQTTILIVCSPQSGEGRPQPISLSGTQCSYSFEWKSQFGCRKCLVDDYETILTDCVKSEQKEIRQLKAGVVCVGGEKGGEVKTMKCTAPIVKMGWIGTLITLAVVVVCAVIVVLVICRLRKTNKELKFQLLEKSNKQIEKEGGTSMFDEEQKTGDTGRNLMSKEMDE</sequence>
<dbReference type="SUPFAM" id="SSF57184">
    <property type="entry name" value="Growth factor receptor domain"/>
    <property type="match status" value="2"/>
</dbReference>
<protein>
    <submittedName>
        <fullName evidence="5">Endosome/lysosome-associated apoptosis and autophagy regulator 1</fullName>
    </submittedName>
</protein>
<feature type="region of interest" description="Disordered" evidence="1">
    <location>
        <begin position="684"/>
        <end position="711"/>
    </location>
</feature>
<feature type="compositionally biased region" description="Acidic residues" evidence="1">
    <location>
        <begin position="690"/>
        <end position="702"/>
    </location>
</feature>
<evidence type="ECO:0000313" key="6">
    <source>
        <dbReference type="Proteomes" id="UP001281761"/>
    </source>
</evidence>
<evidence type="ECO:0000313" key="5">
    <source>
        <dbReference type="EMBL" id="KAK2961175.1"/>
    </source>
</evidence>
<feature type="signal peptide" evidence="3">
    <location>
        <begin position="1"/>
        <end position="18"/>
    </location>
</feature>
<dbReference type="InterPro" id="IPR009030">
    <property type="entry name" value="Growth_fac_rcpt_cys_sf"/>
</dbReference>
<dbReference type="SMART" id="SM01411">
    <property type="entry name" value="Ephrin_rec_like"/>
    <property type="match status" value="3"/>
</dbReference>
<feature type="chain" id="PRO_5045635873" evidence="3">
    <location>
        <begin position="19"/>
        <end position="1106"/>
    </location>
</feature>
<dbReference type="InterPro" id="IPR039181">
    <property type="entry name" value="Elapor1/2"/>
</dbReference>
<dbReference type="InterPro" id="IPR009011">
    <property type="entry name" value="Man6P_isomerase_rcpt-bd_dom_sf"/>
</dbReference>
<keyword evidence="2" id="KW-1133">Transmembrane helix</keyword>
<keyword evidence="3" id="KW-0732">Signal</keyword>
<name>A0ABQ9YBV6_9EUKA</name>
<accession>A0ABQ9YBV6</accession>
<dbReference type="Pfam" id="PF07699">
    <property type="entry name" value="Ephrin_rec_like"/>
    <property type="match status" value="1"/>
</dbReference>
<gene>
    <name evidence="5" type="ORF">BLNAU_3943</name>
</gene>